<name>A0A382ZMK9_9ZZZZ</name>
<feature type="non-terminal residue" evidence="2">
    <location>
        <position position="1"/>
    </location>
</feature>
<dbReference type="AlphaFoldDB" id="A0A382ZMK9"/>
<reference evidence="2" key="1">
    <citation type="submission" date="2018-05" db="EMBL/GenBank/DDBJ databases">
        <authorList>
            <person name="Lanie J.A."/>
            <person name="Ng W.-L."/>
            <person name="Kazmierczak K.M."/>
            <person name="Andrzejewski T.M."/>
            <person name="Davidsen T.M."/>
            <person name="Wayne K.J."/>
            <person name="Tettelin H."/>
            <person name="Glass J.I."/>
            <person name="Rusch D."/>
            <person name="Podicherti R."/>
            <person name="Tsui H.-C.T."/>
            <person name="Winkler M.E."/>
        </authorList>
    </citation>
    <scope>NUCLEOTIDE SEQUENCE</scope>
</reference>
<accession>A0A382ZMK9</accession>
<feature type="non-terminal residue" evidence="2">
    <location>
        <position position="256"/>
    </location>
</feature>
<dbReference type="EMBL" id="UINC01185149">
    <property type="protein sequence ID" value="SVD96714.1"/>
    <property type="molecule type" value="Genomic_DNA"/>
</dbReference>
<proteinExistence type="predicted"/>
<protein>
    <submittedName>
        <fullName evidence="2">Uncharacterized protein</fullName>
    </submittedName>
</protein>
<organism evidence="2">
    <name type="scientific">marine metagenome</name>
    <dbReference type="NCBI Taxonomy" id="408172"/>
    <lineage>
        <taxon>unclassified sequences</taxon>
        <taxon>metagenomes</taxon>
        <taxon>ecological metagenomes</taxon>
    </lineage>
</organism>
<evidence type="ECO:0000313" key="2">
    <source>
        <dbReference type="EMBL" id="SVD96714.1"/>
    </source>
</evidence>
<feature type="coiled-coil region" evidence="1">
    <location>
        <begin position="109"/>
        <end position="136"/>
    </location>
</feature>
<sequence>REKQKIYLDLTLSNIDFTFPTFDEFKTSEIEVSRLLNVALSRCQSSKLDHFDGEFVLLANIDYFKTYHSNGIVLKFINALVDSADNVVTVADPLNPLKLVTEDEEQLDIFEKVDEKEEKEKEKVDAESEKKEVSTEPRNKKEIEKNCEIITKNIQLINHYGNKINGKDIFNYTSVINDVLAALPITYCKDENDFKLFIDMMFKLIYESSKGKDATYPIWDQKAKYGKESYGKIRLVIHQLRNYYFHDFENWEKPAQ</sequence>
<keyword evidence="1" id="KW-0175">Coiled coil</keyword>
<gene>
    <name evidence="2" type="ORF">METZ01_LOCUS449568</name>
</gene>
<evidence type="ECO:0000256" key="1">
    <source>
        <dbReference type="SAM" id="Coils"/>
    </source>
</evidence>